<accession>A0A7X3LVC0</accession>
<dbReference type="AlphaFoldDB" id="A0A7X3LVC0"/>
<evidence type="ECO:0000259" key="1">
    <source>
        <dbReference type="Pfam" id="PF20057"/>
    </source>
</evidence>
<name>A0A7X3LVC0_9HYPH</name>
<protein>
    <recommendedName>
        <fullName evidence="1">DUF6456 domain-containing protein</fullName>
    </recommendedName>
</protein>
<dbReference type="Proteomes" id="UP000433101">
    <property type="component" value="Unassembled WGS sequence"/>
</dbReference>
<keyword evidence="3" id="KW-1185">Reference proteome</keyword>
<organism evidence="2 3">
    <name type="scientific">Stappia sediminis</name>
    <dbReference type="NCBI Taxonomy" id="2692190"/>
    <lineage>
        <taxon>Bacteria</taxon>
        <taxon>Pseudomonadati</taxon>
        <taxon>Pseudomonadota</taxon>
        <taxon>Alphaproteobacteria</taxon>
        <taxon>Hyphomicrobiales</taxon>
        <taxon>Stappiaceae</taxon>
        <taxon>Stappia</taxon>
    </lineage>
</organism>
<evidence type="ECO:0000313" key="2">
    <source>
        <dbReference type="EMBL" id="MXN65733.1"/>
    </source>
</evidence>
<dbReference type="RefSeq" id="WP_160775990.1">
    <property type="nucleotide sequence ID" value="NZ_WUMV01000006.1"/>
</dbReference>
<gene>
    <name evidence="2" type="ORF">GR183_12530</name>
</gene>
<dbReference type="Pfam" id="PF20057">
    <property type="entry name" value="DUF6456"/>
    <property type="match status" value="1"/>
</dbReference>
<sequence>MAEGGVNLRAGRLDRMDPKTVRRVLKRLARGPQVYECNGDGDRLNPTSSAGPGITFGAGTISALKAAELLEDAGAGKIRLSASGRAWLKRALSTEDGFQEQHQERISLKVRGRDGANESVRVNLKESPLAWLHFRKARDGRPMVDAPQFEAGERLRRDHEFGQIRPGLATQVWGAQARGGGKAGGAIDLSDAAMDARDRVERALEDVGPELSGVLVDVCCYLKGLETVERERRWPARSAKIVLALGLDRLARHYRLKV</sequence>
<proteinExistence type="predicted"/>
<dbReference type="InterPro" id="IPR045599">
    <property type="entry name" value="DUF6456"/>
</dbReference>
<reference evidence="2 3" key="1">
    <citation type="submission" date="2019-12" db="EMBL/GenBank/DDBJ databases">
        <authorList>
            <person name="Li M."/>
        </authorList>
    </citation>
    <scope>NUCLEOTIDE SEQUENCE [LARGE SCALE GENOMIC DNA]</scope>
    <source>
        <strain evidence="2 3">GBMRC 2046</strain>
    </source>
</reference>
<evidence type="ECO:0000313" key="3">
    <source>
        <dbReference type="Proteomes" id="UP000433101"/>
    </source>
</evidence>
<dbReference type="EMBL" id="WUMV01000006">
    <property type="protein sequence ID" value="MXN65733.1"/>
    <property type="molecule type" value="Genomic_DNA"/>
</dbReference>
<comment type="caution">
    <text evidence="2">The sequence shown here is derived from an EMBL/GenBank/DDBJ whole genome shotgun (WGS) entry which is preliminary data.</text>
</comment>
<feature type="domain" description="DUF6456" evidence="1">
    <location>
        <begin position="120"/>
        <end position="255"/>
    </location>
</feature>